<dbReference type="NCBIfam" id="NF000990">
    <property type="entry name" value="PRK00103.2-4"/>
    <property type="match status" value="1"/>
</dbReference>
<dbReference type="Gene3D" id="3.40.1280.10">
    <property type="match status" value="1"/>
</dbReference>
<dbReference type="PANTHER" id="PTHR33603:SF1">
    <property type="entry name" value="RIBOSOMAL RNA LARGE SUBUNIT METHYLTRANSFERASE H"/>
    <property type="match status" value="1"/>
</dbReference>
<dbReference type="HAMAP" id="MF_00658">
    <property type="entry name" value="23SrRNA_methyltr_H"/>
    <property type="match status" value="1"/>
</dbReference>
<feature type="binding site" evidence="5">
    <location>
        <position position="105"/>
    </location>
    <ligand>
        <name>S-adenosyl-L-methionine</name>
        <dbReference type="ChEBI" id="CHEBI:59789"/>
    </ligand>
</feature>
<comment type="caution">
    <text evidence="6">The sequence shown here is derived from an EMBL/GenBank/DDBJ whole genome shotgun (WGS) entry which is preliminary data.</text>
</comment>
<gene>
    <name evidence="5 6" type="primary">rlmH</name>
    <name evidence="6" type="ORF">IAB88_07990</name>
</gene>
<evidence type="ECO:0000313" key="6">
    <source>
        <dbReference type="EMBL" id="MBO8476918.1"/>
    </source>
</evidence>
<protein>
    <recommendedName>
        <fullName evidence="5">Ribosomal RNA large subunit methyltransferase H</fullName>
        <ecNumber evidence="5">2.1.1.177</ecNumber>
    </recommendedName>
    <alternativeName>
        <fullName evidence="5">23S rRNA (pseudouridine1915-N3)-methyltransferase</fullName>
    </alternativeName>
    <alternativeName>
        <fullName evidence="5">23S rRNA m3Psi1915 methyltransferase</fullName>
    </alternativeName>
    <alternativeName>
        <fullName evidence="5">rRNA (pseudouridine-N3-)-methyltransferase RlmH</fullName>
    </alternativeName>
</protein>
<name>A0A9D9IQG7_9BACT</name>
<dbReference type="InterPro" id="IPR029028">
    <property type="entry name" value="Alpha/beta_knot_MTases"/>
</dbReference>
<evidence type="ECO:0000256" key="5">
    <source>
        <dbReference type="HAMAP-Rule" id="MF_00658"/>
    </source>
</evidence>
<evidence type="ECO:0000313" key="7">
    <source>
        <dbReference type="Proteomes" id="UP000823598"/>
    </source>
</evidence>
<sequence length="157" mass="18209">MKISLLVVGKTVHSYLNQGIDEYTKRISRYCPFSIQYIADAKTTKSLSQEQQKQLEGDNIAAALDKSDYVVLLDEHGKEFTSVDFSAYIERKMQSVPKRLVFIIGGPYGFSKEIYERANEKISLSKMTFPHDLIRLVFTEQLYRAFSIIHHEPYHHE</sequence>
<comment type="subcellular location">
    <subcellularLocation>
        <location evidence="5">Cytoplasm</location>
    </subcellularLocation>
</comment>
<keyword evidence="5" id="KW-0698">rRNA processing</keyword>
<organism evidence="6 7">
    <name type="scientific">Candidatus Limisoma faecipullorum</name>
    <dbReference type="NCBI Taxonomy" id="2840854"/>
    <lineage>
        <taxon>Bacteria</taxon>
        <taxon>Pseudomonadati</taxon>
        <taxon>Bacteroidota</taxon>
        <taxon>Bacteroidia</taxon>
        <taxon>Bacteroidales</taxon>
        <taxon>Candidatus Limisoma</taxon>
    </lineage>
</organism>
<dbReference type="PANTHER" id="PTHR33603">
    <property type="entry name" value="METHYLTRANSFERASE"/>
    <property type="match status" value="1"/>
</dbReference>
<dbReference type="Pfam" id="PF02590">
    <property type="entry name" value="SPOUT_MTase"/>
    <property type="match status" value="1"/>
</dbReference>
<keyword evidence="2 5" id="KW-0808">Transferase</keyword>
<evidence type="ECO:0000256" key="2">
    <source>
        <dbReference type="ARBA" id="ARBA00022679"/>
    </source>
</evidence>
<reference evidence="6" key="1">
    <citation type="submission" date="2020-10" db="EMBL/GenBank/DDBJ databases">
        <authorList>
            <person name="Gilroy R."/>
        </authorList>
    </citation>
    <scope>NUCLEOTIDE SEQUENCE</scope>
    <source>
        <strain evidence="6">6919</strain>
    </source>
</reference>
<proteinExistence type="inferred from homology"/>
<dbReference type="EC" id="2.1.1.177" evidence="5"/>
<comment type="catalytic activity">
    <reaction evidence="5">
        <text>pseudouridine(1915) in 23S rRNA + S-adenosyl-L-methionine = N(3)-methylpseudouridine(1915) in 23S rRNA + S-adenosyl-L-homocysteine + H(+)</text>
        <dbReference type="Rhea" id="RHEA:42752"/>
        <dbReference type="Rhea" id="RHEA-COMP:10221"/>
        <dbReference type="Rhea" id="RHEA-COMP:10222"/>
        <dbReference type="ChEBI" id="CHEBI:15378"/>
        <dbReference type="ChEBI" id="CHEBI:57856"/>
        <dbReference type="ChEBI" id="CHEBI:59789"/>
        <dbReference type="ChEBI" id="CHEBI:65314"/>
        <dbReference type="ChEBI" id="CHEBI:74486"/>
        <dbReference type="EC" id="2.1.1.177"/>
    </reaction>
</comment>
<dbReference type="Proteomes" id="UP000823598">
    <property type="component" value="Unassembled WGS sequence"/>
</dbReference>
<dbReference type="AlphaFoldDB" id="A0A9D9IQG7"/>
<dbReference type="GO" id="GO:0070038">
    <property type="term" value="F:rRNA (pseudouridine-N3-)-methyltransferase activity"/>
    <property type="evidence" value="ECO:0007669"/>
    <property type="project" value="UniProtKB-UniRule"/>
</dbReference>
<dbReference type="InterPro" id="IPR003742">
    <property type="entry name" value="RlmH-like"/>
</dbReference>
<evidence type="ECO:0000256" key="4">
    <source>
        <dbReference type="ARBA" id="ARBA00038303"/>
    </source>
</evidence>
<dbReference type="SUPFAM" id="SSF75217">
    <property type="entry name" value="alpha/beta knot"/>
    <property type="match status" value="1"/>
</dbReference>
<evidence type="ECO:0000256" key="3">
    <source>
        <dbReference type="ARBA" id="ARBA00022691"/>
    </source>
</evidence>
<dbReference type="InterPro" id="IPR029026">
    <property type="entry name" value="tRNA_m1G_MTases_N"/>
</dbReference>
<dbReference type="GO" id="GO:0005737">
    <property type="term" value="C:cytoplasm"/>
    <property type="evidence" value="ECO:0007669"/>
    <property type="project" value="UniProtKB-SubCell"/>
</dbReference>
<dbReference type="CDD" id="cd18081">
    <property type="entry name" value="RlmH-like"/>
    <property type="match status" value="1"/>
</dbReference>
<comment type="function">
    <text evidence="5">Specifically methylates the pseudouridine at position 1915 (m3Psi1915) in 23S rRNA.</text>
</comment>
<comment type="subunit">
    <text evidence="5">Homodimer.</text>
</comment>
<comment type="similarity">
    <text evidence="4 5">Belongs to the RNA methyltransferase RlmH family.</text>
</comment>
<reference evidence="6" key="2">
    <citation type="journal article" date="2021" name="PeerJ">
        <title>Extensive microbial diversity within the chicken gut microbiome revealed by metagenomics and culture.</title>
        <authorList>
            <person name="Gilroy R."/>
            <person name="Ravi A."/>
            <person name="Getino M."/>
            <person name="Pursley I."/>
            <person name="Horton D.L."/>
            <person name="Alikhan N.F."/>
            <person name="Baker D."/>
            <person name="Gharbi K."/>
            <person name="Hall N."/>
            <person name="Watson M."/>
            <person name="Adriaenssens E.M."/>
            <person name="Foster-Nyarko E."/>
            <person name="Jarju S."/>
            <person name="Secka A."/>
            <person name="Antonio M."/>
            <person name="Oren A."/>
            <person name="Chaudhuri R.R."/>
            <person name="La Ragione R."/>
            <person name="Hildebrand F."/>
            <person name="Pallen M.J."/>
        </authorList>
    </citation>
    <scope>NUCLEOTIDE SEQUENCE</scope>
    <source>
        <strain evidence="6">6919</strain>
    </source>
</reference>
<keyword evidence="1 5" id="KW-0489">Methyltransferase</keyword>
<feature type="binding site" evidence="5">
    <location>
        <begin position="124"/>
        <end position="129"/>
    </location>
    <ligand>
        <name>S-adenosyl-L-methionine</name>
        <dbReference type="ChEBI" id="CHEBI:59789"/>
    </ligand>
</feature>
<dbReference type="EMBL" id="JADIMC010000092">
    <property type="protein sequence ID" value="MBO8476918.1"/>
    <property type="molecule type" value="Genomic_DNA"/>
</dbReference>
<dbReference type="NCBIfam" id="NF000986">
    <property type="entry name" value="PRK00103.1-4"/>
    <property type="match status" value="1"/>
</dbReference>
<feature type="binding site" evidence="5">
    <location>
        <position position="73"/>
    </location>
    <ligand>
        <name>S-adenosyl-L-methionine</name>
        <dbReference type="ChEBI" id="CHEBI:59789"/>
    </ligand>
</feature>
<keyword evidence="5" id="KW-0963">Cytoplasm</keyword>
<keyword evidence="3 5" id="KW-0949">S-adenosyl-L-methionine</keyword>
<dbReference type="PIRSF" id="PIRSF004505">
    <property type="entry name" value="MT_bac"/>
    <property type="match status" value="1"/>
</dbReference>
<accession>A0A9D9IQG7</accession>
<evidence type="ECO:0000256" key="1">
    <source>
        <dbReference type="ARBA" id="ARBA00022603"/>
    </source>
</evidence>